<dbReference type="PANTHER" id="PTHR31426:SF2">
    <property type="entry name" value="OS01G0958400 PROTEIN"/>
    <property type="match status" value="1"/>
</dbReference>
<feature type="compositionally biased region" description="Acidic residues" evidence="1">
    <location>
        <begin position="219"/>
        <end position="251"/>
    </location>
</feature>
<evidence type="ECO:0000313" key="3">
    <source>
        <dbReference type="Proteomes" id="UP000428333"/>
    </source>
</evidence>
<feature type="compositionally biased region" description="Basic and acidic residues" evidence="1">
    <location>
        <begin position="40"/>
        <end position="56"/>
    </location>
</feature>
<dbReference type="InterPro" id="IPR040286">
    <property type="entry name" value="At3g25440-like"/>
</dbReference>
<name>A0A6A4L3U8_9ERIC</name>
<dbReference type="AlphaFoldDB" id="A0A6A4L3U8"/>
<feature type="non-terminal residue" evidence="2">
    <location>
        <position position="1"/>
    </location>
</feature>
<organism evidence="2 3">
    <name type="scientific">Rhododendron williamsianum</name>
    <dbReference type="NCBI Taxonomy" id="262921"/>
    <lineage>
        <taxon>Eukaryota</taxon>
        <taxon>Viridiplantae</taxon>
        <taxon>Streptophyta</taxon>
        <taxon>Embryophyta</taxon>
        <taxon>Tracheophyta</taxon>
        <taxon>Spermatophyta</taxon>
        <taxon>Magnoliopsida</taxon>
        <taxon>eudicotyledons</taxon>
        <taxon>Gunneridae</taxon>
        <taxon>Pentapetalae</taxon>
        <taxon>asterids</taxon>
        <taxon>Ericales</taxon>
        <taxon>Ericaceae</taxon>
        <taxon>Ericoideae</taxon>
        <taxon>Rhodoreae</taxon>
        <taxon>Rhododendron</taxon>
    </lineage>
</organism>
<feature type="region of interest" description="Disordered" evidence="1">
    <location>
        <begin position="18"/>
        <end position="91"/>
    </location>
</feature>
<keyword evidence="3" id="KW-1185">Reference proteome</keyword>
<feature type="compositionally biased region" description="Basic and acidic residues" evidence="1">
    <location>
        <begin position="73"/>
        <end position="83"/>
    </location>
</feature>
<dbReference type="PANTHER" id="PTHR31426">
    <property type="entry name" value="GROUP II INTRON SPLICING FACTOR CRS1-LIKE"/>
    <property type="match status" value="1"/>
</dbReference>
<dbReference type="OrthoDB" id="1936631at2759"/>
<protein>
    <submittedName>
        <fullName evidence="2">Uncharacterized protein</fullName>
    </submittedName>
</protein>
<accession>A0A6A4L3U8</accession>
<sequence>MTNPWFRSLRRIPLSSLRNLSSSNPFTSSHGSVHLVISEGKPKFETRETEPPTKEKWKTKKRFKQQRKRDKDKRKSANKKDPRFIGVKGKKKKQKFANAADRINDKLEKSAFCSFPRISASYSGKSQGSHAYERLKRYEVPKAQGPVVEPHDLTGEERFYFKKMAQKGLTMHQLGEEESLVVLFLICTCIGRNTRLLRLSASLVNLVKYKSIQTKLPEAEVDSTDEETSETEDDFEDEDPSVSEIDVDDDNLSGKDSESCDGGEESSIKMLRTPSSFRSEMGC</sequence>
<feature type="compositionally biased region" description="Basic residues" evidence="1">
    <location>
        <begin position="57"/>
        <end position="72"/>
    </location>
</feature>
<feature type="compositionally biased region" description="Polar residues" evidence="1">
    <location>
        <begin position="273"/>
        <end position="283"/>
    </location>
</feature>
<evidence type="ECO:0000256" key="1">
    <source>
        <dbReference type="SAM" id="MobiDB-lite"/>
    </source>
</evidence>
<feature type="region of interest" description="Disordered" evidence="1">
    <location>
        <begin position="217"/>
        <end position="283"/>
    </location>
</feature>
<comment type="caution">
    <text evidence="2">The sequence shown here is derived from an EMBL/GenBank/DDBJ whole genome shotgun (WGS) entry which is preliminary data.</text>
</comment>
<evidence type="ECO:0000313" key="2">
    <source>
        <dbReference type="EMBL" id="KAE9452820.1"/>
    </source>
</evidence>
<dbReference type="EMBL" id="QEFC01002340">
    <property type="protein sequence ID" value="KAE9452820.1"/>
    <property type="molecule type" value="Genomic_DNA"/>
</dbReference>
<gene>
    <name evidence="2" type="ORF">C3L33_15278</name>
</gene>
<proteinExistence type="predicted"/>
<reference evidence="2 3" key="1">
    <citation type="journal article" date="2019" name="Genome Biol. Evol.">
        <title>The Rhododendron genome and chromosomal organization provide insight into shared whole-genome duplications across the heath family (Ericaceae).</title>
        <authorList>
            <person name="Soza V.L."/>
            <person name="Lindsley D."/>
            <person name="Waalkes A."/>
            <person name="Ramage E."/>
            <person name="Patwardhan R.P."/>
            <person name="Burton J.N."/>
            <person name="Adey A."/>
            <person name="Kumar A."/>
            <person name="Qiu R."/>
            <person name="Shendure J."/>
            <person name="Hall B."/>
        </authorList>
    </citation>
    <scope>NUCLEOTIDE SEQUENCE [LARGE SCALE GENOMIC DNA]</scope>
    <source>
        <strain evidence="2">RSF 1966-606</strain>
    </source>
</reference>
<dbReference type="Proteomes" id="UP000428333">
    <property type="component" value="Linkage Group LG09"/>
</dbReference>